<proteinExistence type="predicted"/>
<evidence type="ECO:0000256" key="4">
    <source>
        <dbReference type="PROSITE-ProRule" id="PRU00134"/>
    </source>
</evidence>
<sequence length="403" mass="44211">MPTLGTGPTERHVVSFTGRVDIESQDEREALADGAEINASQVSPCALRVAIGDFRHTLIYPYPIFGDRARIRVARKQGYIEVIVPPSEPTDTAGYNLNRTPVVQNNAWNIHRISVDCMPRLDTSDPTQIGWIKAHTTLQLSSSEREFVLDSSKTKTPSITAWATVRDTLGTIINKCSGVDGSLQYQIVLLSESEGGDAHTTFLIGGFRLDLASNTVICDAAVVHPTTESLHGFVAKLPADKRLQLVTSVHETAVWKKIIPAFVERCRTWKHSSNCEYTVSGMVPISIEPGASPICTCGQGFGFGTPEWKVDLCADLLPSATRLALSPLFHTGSHLPSKDSISGRFGDTGPRWEFKPRTDNACWVCYGAGKPDLMTCGTCKKARYCSVVCQRQDWKSHKKTCNK</sequence>
<dbReference type="PROSITE" id="PS01360">
    <property type="entry name" value="ZF_MYND_1"/>
    <property type="match status" value="1"/>
</dbReference>
<accession>A0A8H3D037</accession>
<dbReference type="GO" id="GO:0008270">
    <property type="term" value="F:zinc ion binding"/>
    <property type="evidence" value="ECO:0007669"/>
    <property type="project" value="UniProtKB-KW"/>
</dbReference>
<evidence type="ECO:0000256" key="3">
    <source>
        <dbReference type="ARBA" id="ARBA00022833"/>
    </source>
</evidence>
<dbReference type="AlphaFoldDB" id="A0A8H3D037"/>
<dbReference type="PROSITE" id="PS50865">
    <property type="entry name" value="ZF_MYND_2"/>
    <property type="match status" value="1"/>
</dbReference>
<keyword evidence="2 4" id="KW-0863">Zinc-finger</keyword>
<dbReference type="Pfam" id="PF01753">
    <property type="entry name" value="zf-MYND"/>
    <property type="match status" value="1"/>
</dbReference>
<comment type="caution">
    <text evidence="6">The sequence shown here is derived from an EMBL/GenBank/DDBJ whole genome shotgun (WGS) entry which is preliminary data.</text>
</comment>
<dbReference type="InterPro" id="IPR002893">
    <property type="entry name" value="Znf_MYND"/>
</dbReference>
<evidence type="ECO:0000256" key="2">
    <source>
        <dbReference type="ARBA" id="ARBA00022771"/>
    </source>
</evidence>
<dbReference type="SUPFAM" id="SSF144232">
    <property type="entry name" value="HIT/MYND zinc finger-like"/>
    <property type="match status" value="1"/>
</dbReference>
<gene>
    <name evidence="6" type="ORF">RDB_LOCUS109377</name>
</gene>
<evidence type="ECO:0000313" key="7">
    <source>
        <dbReference type="Proteomes" id="UP000663853"/>
    </source>
</evidence>
<keyword evidence="3" id="KW-0862">Zinc</keyword>
<name>A0A8H3D037_9AGAM</name>
<reference evidence="6" key="1">
    <citation type="submission" date="2021-01" db="EMBL/GenBank/DDBJ databases">
        <authorList>
            <person name="Kaushik A."/>
        </authorList>
    </citation>
    <scope>NUCLEOTIDE SEQUENCE</scope>
    <source>
        <strain evidence="6">AG6-10EEA</strain>
    </source>
</reference>
<evidence type="ECO:0000313" key="6">
    <source>
        <dbReference type="EMBL" id="CAE6498394.1"/>
    </source>
</evidence>
<evidence type="ECO:0000259" key="5">
    <source>
        <dbReference type="PROSITE" id="PS50865"/>
    </source>
</evidence>
<keyword evidence="1" id="KW-0479">Metal-binding</keyword>
<evidence type="ECO:0000256" key="1">
    <source>
        <dbReference type="ARBA" id="ARBA00022723"/>
    </source>
</evidence>
<dbReference type="Gene3D" id="6.10.140.2220">
    <property type="match status" value="1"/>
</dbReference>
<dbReference type="Proteomes" id="UP000663853">
    <property type="component" value="Unassembled WGS sequence"/>
</dbReference>
<protein>
    <recommendedName>
        <fullName evidence="5">MYND-type domain-containing protein</fullName>
    </recommendedName>
</protein>
<feature type="domain" description="MYND-type" evidence="5">
    <location>
        <begin position="362"/>
        <end position="401"/>
    </location>
</feature>
<dbReference type="EMBL" id="CAJMXA010003496">
    <property type="protein sequence ID" value="CAE6498394.1"/>
    <property type="molecule type" value="Genomic_DNA"/>
</dbReference>
<organism evidence="6 7">
    <name type="scientific">Rhizoctonia solani</name>
    <dbReference type="NCBI Taxonomy" id="456999"/>
    <lineage>
        <taxon>Eukaryota</taxon>
        <taxon>Fungi</taxon>
        <taxon>Dikarya</taxon>
        <taxon>Basidiomycota</taxon>
        <taxon>Agaricomycotina</taxon>
        <taxon>Agaricomycetes</taxon>
        <taxon>Cantharellales</taxon>
        <taxon>Ceratobasidiaceae</taxon>
        <taxon>Rhizoctonia</taxon>
    </lineage>
</organism>